<dbReference type="Proteomes" id="UP000319976">
    <property type="component" value="Chromosome"/>
</dbReference>
<gene>
    <name evidence="3" type="ORF">V22_42270</name>
</gene>
<accession>A0A517TF07</accession>
<protein>
    <recommendedName>
        <fullName evidence="2">DUF6798 domain-containing protein</fullName>
    </recommendedName>
</protein>
<keyword evidence="1" id="KW-0472">Membrane</keyword>
<dbReference type="EMBL" id="CP036316">
    <property type="protein sequence ID" value="QDT66955.1"/>
    <property type="molecule type" value="Genomic_DNA"/>
</dbReference>
<dbReference type="InterPro" id="IPR046477">
    <property type="entry name" value="DUF6798"/>
</dbReference>
<feature type="transmembrane region" description="Helical" evidence="1">
    <location>
        <begin position="341"/>
        <end position="364"/>
    </location>
</feature>
<organism evidence="3 4">
    <name type="scientific">Calycomorphotria hydatis</name>
    <dbReference type="NCBI Taxonomy" id="2528027"/>
    <lineage>
        <taxon>Bacteria</taxon>
        <taxon>Pseudomonadati</taxon>
        <taxon>Planctomycetota</taxon>
        <taxon>Planctomycetia</taxon>
        <taxon>Planctomycetales</taxon>
        <taxon>Planctomycetaceae</taxon>
        <taxon>Calycomorphotria</taxon>
    </lineage>
</organism>
<evidence type="ECO:0000259" key="2">
    <source>
        <dbReference type="Pfam" id="PF20604"/>
    </source>
</evidence>
<name>A0A517TF07_9PLAN</name>
<dbReference type="KEGG" id="chya:V22_42270"/>
<keyword evidence="1" id="KW-1133">Transmembrane helix</keyword>
<feature type="transmembrane region" description="Helical" evidence="1">
    <location>
        <begin position="15"/>
        <end position="34"/>
    </location>
</feature>
<feature type="transmembrane region" description="Helical" evidence="1">
    <location>
        <begin position="219"/>
        <end position="242"/>
    </location>
</feature>
<evidence type="ECO:0000313" key="4">
    <source>
        <dbReference type="Proteomes" id="UP000319976"/>
    </source>
</evidence>
<dbReference type="Pfam" id="PF20604">
    <property type="entry name" value="DUF6798"/>
    <property type="match status" value="1"/>
</dbReference>
<feature type="transmembrane region" description="Helical" evidence="1">
    <location>
        <begin position="119"/>
        <end position="138"/>
    </location>
</feature>
<evidence type="ECO:0000256" key="1">
    <source>
        <dbReference type="SAM" id="Phobius"/>
    </source>
</evidence>
<feature type="transmembrane region" description="Helical" evidence="1">
    <location>
        <begin position="85"/>
        <end position="107"/>
    </location>
</feature>
<feature type="transmembrane region" description="Helical" evidence="1">
    <location>
        <begin position="150"/>
        <end position="166"/>
    </location>
</feature>
<feature type="transmembrane region" description="Helical" evidence="1">
    <location>
        <begin position="172"/>
        <end position="199"/>
    </location>
</feature>
<keyword evidence="4" id="KW-1185">Reference proteome</keyword>
<feature type="domain" description="DUF6798" evidence="2">
    <location>
        <begin position="417"/>
        <end position="477"/>
    </location>
</feature>
<dbReference type="AlphaFoldDB" id="A0A517TF07"/>
<proteinExistence type="predicted"/>
<sequence>MPETNAQQTPQESSLGAKWLPITLTLLVFLAYSFRQAPIPAVNEPHYLGKAKHLWDAGFCAGDFFYESSNPHFVFYLLLGPFTKFCTLMQTAIIGRVLGYAILALGWSALCRSVTKSNWAGPLAAVLFVTLASIGNFSGEWMIGGIEGKVFSYGFGFWSIAMFLNRRPVTAAALLGLAISMHVIVGMWMLICGVLAVLLLKFFGRSVSEWFPEEDRRVLIIWSVVVLVVCALPGLLPAFSVLGGAEPEVVRRANYIHVFIRLKHHLDPMQFPAKAYLLYGILMATWLIGRRYVDRSREESWLHAFVWATVVVALVGWLVGARWGSVYDMPLQHFRTTLLKFYPFRLVDVMIPITVAITVSQLLIDWTRRETLPAYWYIEPSDKRGLLAFCTAFLFIMVIAVPTKDANPSRMRPRQQADWLALCEWIRENTPSDSSVVTIPNDWAFKWFAQRATYFSYKDCPQGPEEIVEWARRSREINSWGDDIPPSGYTDRDLRALHELTGADYLIAQRRGPFNVPPVYRNKTYRLYRTIPPASEVDESDFP</sequence>
<feature type="transmembrane region" description="Helical" evidence="1">
    <location>
        <begin position="271"/>
        <end position="289"/>
    </location>
</feature>
<reference evidence="3 4" key="1">
    <citation type="submission" date="2019-02" db="EMBL/GenBank/DDBJ databases">
        <title>Deep-cultivation of Planctomycetes and their phenomic and genomic characterization uncovers novel biology.</title>
        <authorList>
            <person name="Wiegand S."/>
            <person name="Jogler M."/>
            <person name="Boedeker C."/>
            <person name="Pinto D."/>
            <person name="Vollmers J."/>
            <person name="Rivas-Marin E."/>
            <person name="Kohn T."/>
            <person name="Peeters S.H."/>
            <person name="Heuer A."/>
            <person name="Rast P."/>
            <person name="Oberbeckmann S."/>
            <person name="Bunk B."/>
            <person name="Jeske O."/>
            <person name="Meyerdierks A."/>
            <person name="Storesund J.E."/>
            <person name="Kallscheuer N."/>
            <person name="Luecker S."/>
            <person name="Lage O.M."/>
            <person name="Pohl T."/>
            <person name="Merkel B.J."/>
            <person name="Hornburger P."/>
            <person name="Mueller R.-W."/>
            <person name="Bruemmer F."/>
            <person name="Labrenz M."/>
            <person name="Spormann A.M."/>
            <person name="Op den Camp H."/>
            <person name="Overmann J."/>
            <person name="Amann R."/>
            <person name="Jetten M.S.M."/>
            <person name="Mascher T."/>
            <person name="Medema M.H."/>
            <person name="Devos D.P."/>
            <person name="Kaster A.-K."/>
            <person name="Ovreas L."/>
            <person name="Rohde M."/>
            <person name="Galperin M.Y."/>
            <person name="Jogler C."/>
        </authorList>
    </citation>
    <scope>NUCLEOTIDE SEQUENCE [LARGE SCALE GENOMIC DNA]</scope>
    <source>
        <strain evidence="3 4">V22</strain>
    </source>
</reference>
<evidence type="ECO:0000313" key="3">
    <source>
        <dbReference type="EMBL" id="QDT66955.1"/>
    </source>
</evidence>
<keyword evidence="1" id="KW-0812">Transmembrane</keyword>
<feature type="transmembrane region" description="Helical" evidence="1">
    <location>
        <begin position="301"/>
        <end position="321"/>
    </location>
</feature>
<feature type="transmembrane region" description="Helical" evidence="1">
    <location>
        <begin position="385"/>
        <end position="403"/>
    </location>
</feature>